<accession>A0A150WI65</accession>
<gene>
    <name evidence="1" type="ORF">AZI85_04535</name>
</gene>
<evidence type="ECO:0008006" key="3">
    <source>
        <dbReference type="Google" id="ProtNLM"/>
    </source>
</evidence>
<proteinExistence type="predicted"/>
<sequence>MISWKHGLLSLLVLSSVVSCIKEPVEEAETPASVAEVQDALATAWGQADPLTMAKNDFLFQETEQTLETNPQPFYVLQEAITITNKEEKEDEWLYTYAYQSKAYKGDQEGAESTREDHRSVAKLDTSIANAQRVMSYQPELKTMADDNQMVLGFERLYGLAYACEKSEALDKYCKEELQVDSCDITCSNLKVEEEMRPVPDLIKAQPNCGGFENCSIKTKKVAFNWTIALKRGETVEKQKVNYWVTLSPDMPFFSRMQEYCYRQLYPIQSQKVLVTTCTKLKNFKRGTP</sequence>
<dbReference type="OrthoDB" id="5290185at2"/>
<dbReference type="RefSeq" id="WP_063243667.1">
    <property type="nucleotide sequence ID" value="NZ_LUKF01000014.1"/>
</dbReference>
<dbReference type="EMBL" id="LUKF01000014">
    <property type="protein sequence ID" value="KYG63304.1"/>
    <property type="molecule type" value="Genomic_DNA"/>
</dbReference>
<evidence type="ECO:0000313" key="2">
    <source>
        <dbReference type="Proteomes" id="UP000075391"/>
    </source>
</evidence>
<dbReference type="Proteomes" id="UP000075391">
    <property type="component" value="Unassembled WGS sequence"/>
</dbReference>
<dbReference type="PROSITE" id="PS51257">
    <property type="entry name" value="PROKAR_LIPOPROTEIN"/>
    <property type="match status" value="1"/>
</dbReference>
<name>A0A150WI65_BDEBC</name>
<dbReference type="AlphaFoldDB" id="A0A150WI65"/>
<comment type="caution">
    <text evidence="1">The sequence shown here is derived from an EMBL/GenBank/DDBJ whole genome shotgun (WGS) entry which is preliminary data.</text>
</comment>
<reference evidence="1 2" key="1">
    <citation type="submission" date="2016-03" db="EMBL/GenBank/DDBJ databases">
        <authorList>
            <person name="Ploux O."/>
        </authorList>
    </citation>
    <scope>NUCLEOTIDE SEQUENCE [LARGE SCALE GENOMIC DNA]</scope>
    <source>
        <strain evidence="1 2">BER2</strain>
    </source>
</reference>
<protein>
    <recommendedName>
        <fullName evidence="3">Lipoprotein</fullName>
    </recommendedName>
</protein>
<organism evidence="1 2">
    <name type="scientific">Bdellovibrio bacteriovorus</name>
    <dbReference type="NCBI Taxonomy" id="959"/>
    <lineage>
        <taxon>Bacteria</taxon>
        <taxon>Pseudomonadati</taxon>
        <taxon>Bdellovibrionota</taxon>
        <taxon>Bdellovibrionia</taxon>
        <taxon>Bdellovibrionales</taxon>
        <taxon>Pseudobdellovibrionaceae</taxon>
        <taxon>Bdellovibrio</taxon>
    </lineage>
</organism>
<evidence type="ECO:0000313" key="1">
    <source>
        <dbReference type="EMBL" id="KYG63304.1"/>
    </source>
</evidence>